<gene>
    <name evidence="3" type="ORF">HMPREF1250_2062</name>
</gene>
<evidence type="ECO:0000313" key="4">
    <source>
        <dbReference type="Proteomes" id="UP000017090"/>
    </source>
</evidence>
<dbReference type="RefSeq" id="WP_023052827.1">
    <property type="nucleotide sequence ID" value="NZ_AWXA01000007.1"/>
</dbReference>
<evidence type="ECO:0000313" key="3">
    <source>
        <dbReference type="EMBL" id="ERT61931.1"/>
    </source>
</evidence>
<name>U7URL5_9FIRM</name>
<accession>U7URL5</accession>
<dbReference type="eggNOG" id="COG4653">
    <property type="taxonomic scope" value="Bacteria"/>
</dbReference>
<dbReference type="Gene3D" id="3.30.2400.10">
    <property type="entry name" value="Major capsid protein gp5"/>
    <property type="match status" value="1"/>
</dbReference>
<evidence type="ECO:0000256" key="1">
    <source>
        <dbReference type="ARBA" id="ARBA00004328"/>
    </source>
</evidence>
<dbReference type="InterPro" id="IPR054612">
    <property type="entry name" value="Phage_capsid-like_C"/>
</dbReference>
<dbReference type="Proteomes" id="UP000017090">
    <property type="component" value="Unassembled WGS sequence"/>
</dbReference>
<dbReference type="InterPro" id="IPR024455">
    <property type="entry name" value="Phage_capsid"/>
</dbReference>
<protein>
    <submittedName>
        <fullName evidence="3">Phage major capsid protein, HK97 family</fullName>
    </submittedName>
</protein>
<comment type="caution">
    <text evidence="3">The sequence shown here is derived from an EMBL/GenBank/DDBJ whole genome shotgun (WGS) entry which is preliminary data.</text>
</comment>
<dbReference type="Pfam" id="PF05065">
    <property type="entry name" value="Phage_capsid"/>
    <property type="match status" value="1"/>
</dbReference>
<evidence type="ECO:0000259" key="2">
    <source>
        <dbReference type="Pfam" id="PF05065"/>
    </source>
</evidence>
<comment type="subcellular location">
    <subcellularLocation>
        <location evidence="1">Virion</location>
    </subcellularLocation>
</comment>
<dbReference type="EMBL" id="AWXA01000007">
    <property type="protein sequence ID" value="ERT61931.1"/>
    <property type="molecule type" value="Genomic_DNA"/>
</dbReference>
<reference evidence="3 4" key="1">
    <citation type="submission" date="2013-09" db="EMBL/GenBank/DDBJ databases">
        <authorList>
            <person name="Durkin A.S."/>
            <person name="Haft D.R."/>
            <person name="McCorrison J."/>
            <person name="Torralba M."/>
            <person name="Gillis M."/>
            <person name="Haft D.H."/>
            <person name="Methe B."/>
            <person name="Sutton G."/>
            <person name="Nelson K.E."/>
        </authorList>
    </citation>
    <scope>NUCLEOTIDE SEQUENCE [LARGE SCALE GENOMIC DNA]</scope>
    <source>
        <strain evidence="3 4">BV3C16-1</strain>
    </source>
</reference>
<dbReference type="PATRIC" id="fig|1111454.3.peg.394"/>
<dbReference type="NCBIfam" id="TIGR01554">
    <property type="entry name" value="major_cap_HK97"/>
    <property type="match status" value="1"/>
</dbReference>
<dbReference type="STRING" id="1111454.HMPREF1250_2062"/>
<organism evidence="3 4">
    <name type="scientific">Megasphaera vaginalis</name>
    <name type="common">ex Srinivasan et al. 2021</name>
    <dbReference type="NCBI Taxonomy" id="1111454"/>
    <lineage>
        <taxon>Bacteria</taxon>
        <taxon>Bacillati</taxon>
        <taxon>Bacillota</taxon>
        <taxon>Negativicutes</taxon>
        <taxon>Veillonellales</taxon>
        <taxon>Veillonellaceae</taxon>
        <taxon>Megasphaera</taxon>
    </lineage>
</organism>
<feature type="domain" description="Phage capsid-like C-terminal" evidence="2">
    <location>
        <begin position="45"/>
        <end position="308"/>
    </location>
</feature>
<dbReference type="AlphaFoldDB" id="U7URL5"/>
<proteinExistence type="predicted"/>
<keyword evidence="4" id="KW-1185">Reference proteome</keyword>
<sequence>MNTTMKTQVYAGEPEYDKNFWDVMRGKEHCIDKIAKGRNSQTDTYAVPAHANNKFGKAIEGKSLFRQIGTAFNAYEAGYRIFAKDCDDLAAFVPEGGMIPIYEGMNDFTTTVVESWKLAAFVKFDEDFIHDATFDIENYLVERFAKNFGKAETNAFINGTGEQMPTGILHESKGADVALTTDAFTYDNIISLYFSVKPEYRANAVWLMNDETAMALRKLKDADGNYLWRSTDDTIFGKKVIISEFMPNAEPGKKPVVFGDFSYYWVVSRSPVSVRTIKEKFVVLDQIGYLAFEFIDGKLVRSEAIKVIAMTE</sequence>
<dbReference type="SUPFAM" id="SSF56563">
    <property type="entry name" value="Major capsid protein gp5"/>
    <property type="match status" value="1"/>
</dbReference>
<dbReference type="Gene3D" id="3.30.2320.10">
    <property type="entry name" value="hypothetical protein PF0899 domain"/>
    <property type="match status" value="1"/>
</dbReference>